<dbReference type="PANTHER" id="PTHR35008:SF8">
    <property type="entry name" value="ALCOHOL DEHYDROGENASE CYTOCHROME C SUBUNIT"/>
    <property type="match status" value="1"/>
</dbReference>
<reference evidence="7 8" key="1">
    <citation type="submission" date="2022-06" db="EMBL/GenBank/DDBJ databases">
        <title>Runella sp. S5 genome sequencing.</title>
        <authorList>
            <person name="Park S."/>
        </authorList>
    </citation>
    <scope>NUCLEOTIDE SEQUENCE [LARGE SCALE GENOMIC DNA]</scope>
    <source>
        <strain evidence="7 8">S5</strain>
    </source>
</reference>
<evidence type="ECO:0000313" key="8">
    <source>
        <dbReference type="Proteomes" id="UP001204772"/>
    </source>
</evidence>
<accession>A0ABT1FH83</accession>
<keyword evidence="8" id="KW-1185">Reference proteome</keyword>
<protein>
    <submittedName>
        <fullName evidence="7">Cytochrome c</fullName>
    </submittedName>
</protein>
<dbReference type="Pfam" id="PF13442">
    <property type="entry name" value="Cytochrome_CBB3"/>
    <property type="match status" value="1"/>
</dbReference>
<keyword evidence="5" id="KW-1133">Transmembrane helix</keyword>
<dbReference type="InterPro" id="IPR009056">
    <property type="entry name" value="Cyt_c-like_dom"/>
</dbReference>
<dbReference type="InterPro" id="IPR036909">
    <property type="entry name" value="Cyt_c-like_dom_sf"/>
</dbReference>
<dbReference type="Proteomes" id="UP001204772">
    <property type="component" value="Unassembled WGS sequence"/>
</dbReference>
<evidence type="ECO:0000256" key="5">
    <source>
        <dbReference type="SAM" id="Phobius"/>
    </source>
</evidence>
<evidence type="ECO:0000256" key="2">
    <source>
        <dbReference type="ARBA" id="ARBA00022723"/>
    </source>
</evidence>
<dbReference type="InterPro" id="IPR051459">
    <property type="entry name" value="Cytochrome_c-type_DH"/>
</dbReference>
<feature type="domain" description="Cytochrome c" evidence="6">
    <location>
        <begin position="196"/>
        <end position="311"/>
    </location>
</feature>
<sequence length="320" mass="35450">MKKIVTLLLKAVGVLVAVVGLVLLFVNFRGVPSYEVNIPENIKNVNVEITPERVARGEKIALVMCNACHANQDNRLVGKHIADLPAEFGKAYSLNITQDGEDGIGSWTDGEIMYFLKTGIKRNGQYAPIMPKFPRMADEDLKSIIAYLHSDRFPVQATKGEGHEQEPSLLLKVLTHTVMKPIEPVTEPILVPDSTDKVAFGKYIANDLIACYACHSGDLAKADPLHPEKSFGFYGGGIKMPDLEGKIIPTANLTFDEETGIAKKYNEEQFVHAVRFCKKPDGGILRYPMQPHITLTDYEVKAIFAYLKTVPKIKNNVNVL</sequence>
<evidence type="ECO:0000256" key="4">
    <source>
        <dbReference type="PROSITE-ProRule" id="PRU00433"/>
    </source>
</evidence>
<feature type="transmembrane region" description="Helical" evidence="5">
    <location>
        <begin position="7"/>
        <end position="28"/>
    </location>
</feature>
<organism evidence="7 8">
    <name type="scientific">Runella salmonicolor</name>
    <dbReference type="NCBI Taxonomy" id="2950278"/>
    <lineage>
        <taxon>Bacteria</taxon>
        <taxon>Pseudomonadati</taxon>
        <taxon>Bacteroidota</taxon>
        <taxon>Cytophagia</taxon>
        <taxon>Cytophagales</taxon>
        <taxon>Spirosomataceae</taxon>
        <taxon>Runella</taxon>
    </lineage>
</organism>
<comment type="caution">
    <text evidence="7">The sequence shown here is derived from an EMBL/GenBank/DDBJ whole genome shotgun (WGS) entry which is preliminary data.</text>
</comment>
<keyword evidence="5" id="KW-0472">Membrane</keyword>
<evidence type="ECO:0000313" key="7">
    <source>
        <dbReference type="EMBL" id="MCP1381127.1"/>
    </source>
</evidence>
<evidence type="ECO:0000256" key="1">
    <source>
        <dbReference type="ARBA" id="ARBA00022617"/>
    </source>
</evidence>
<dbReference type="Gene3D" id="1.10.760.10">
    <property type="entry name" value="Cytochrome c-like domain"/>
    <property type="match status" value="2"/>
</dbReference>
<evidence type="ECO:0000259" key="6">
    <source>
        <dbReference type="PROSITE" id="PS51007"/>
    </source>
</evidence>
<proteinExistence type="predicted"/>
<dbReference type="SUPFAM" id="SSF46626">
    <property type="entry name" value="Cytochrome c"/>
    <property type="match status" value="2"/>
</dbReference>
<name>A0ABT1FH83_9BACT</name>
<dbReference type="EMBL" id="JAMZEL010000001">
    <property type="protein sequence ID" value="MCP1381127.1"/>
    <property type="molecule type" value="Genomic_DNA"/>
</dbReference>
<dbReference type="PROSITE" id="PS51007">
    <property type="entry name" value="CYTC"/>
    <property type="match status" value="2"/>
</dbReference>
<keyword evidence="1 4" id="KW-0349">Heme</keyword>
<evidence type="ECO:0000256" key="3">
    <source>
        <dbReference type="ARBA" id="ARBA00023004"/>
    </source>
</evidence>
<feature type="domain" description="Cytochrome c" evidence="6">
    <location>
        <begin position="52"/>
        <end position="152"/>
    </location>
</feature>
<keyword evidence="5" id="KW-0812">Transmembrane</keyword>
<dbReference type="RefSeq" id="WP_253524362.1">
    <property type="nucleotide sequence ID" value="NZ_JAMZEL010000001.1"/>
</dbReference>
<keyword evidence="3 4" id="KW-0408">Iron</keyword>
<gene>
    <name evidence="7" type="ORF">NCI00_01770</name>
</gene>
<keyword evidence="2 4" id="KW-0479">Metal-binding</keyword>
<dbReference type="PANTHER" id="PTHR35008">
    <property type="entry name" value="BLL4482 PROTEIN-RELATED"/>
    <property type="match status" value="1"/>
</dbReference>